<dbReference type="AlphaFoldDB" id="A0A1H8U5H5"/>
<evidence type="ECO:0000256" key="1">
    <source>
        <dbReference type="SAM" id="MobiDB-lite"/>
    </source>
</evidence>
<evidence type="ECO:0000256" key="2">
    <source>
        <dbReference type="SAM" id="SignalP"/>
    </source>
</evidence>
<dbReference type="EMBL" id="FOEF01000003">
    <property type="protein sequence ID" value="SEO98530.1"/>
    <property type="molecule type" value="Genomic_DNA"/>
</dbReference>
<feature type="region of interest" description="Disordered" evidence="1">
    <location>
        <begin position="34"/>
        <end position="84"/>
    </location>
</feature>
<feature type="chain" id="PRO_5011726415" evidence="2">
    <location>
        <begin position="28"/>
        <end position="84"/>
    </location>
</feature>
<gene>
    <name evidence="3" type="ORF">SAMN04489732_10382</name>
</gene>
<evidence type="ECO:0000313" key="3">
    <source>
        <dbReference type="EMBL" id="SEO98530.1"/>
    </source>
</evidence>
<proteinExistence type="predicted"/>
<keyword evidence="2" id="KW-0732">Signal</keyword>
<feature type="compositionally biased region" description="Low complexity" evidence="1">
    <location>
        <begin position="48"/>
        <end position="62"/>
    </location>
</feature>
<evidence type="ECO:0000313" key="4">
    <source>
        <dbReference type="Proteomes" id="UP000198582"/>
    </source>
</evidence>
<name>A0A1H8U5H5_9PSEU</name>
<protein>
    <submittedName>
        <fullName evidence="3">Uncharacterized protein</fullName>
    </submittedName>
</protein>
<feature type="signal peptide" evidence="2">
    <location>
        <begin position="1"/>
        <end position="27"/>
    </location>
</feature>
<reference evidence="3 4" key="1">
    <citation type="submission" date="2016-10" db="EMBL/GenBank/DDBJ databases">
        <authorList>
            <person name="de Groot N.N."/>
        </authorList>
    </citation>
    <scope>NUCLEOTIDE SEQUENCE [LARGE SCALE GENOMIC DNA]</scope>
    <source>
        <strain evidence="3 4">DSM 44993</strain>
    </source>
</reference>
<sequence length="84" mass="8110">MKLTTKLAVGGALAVLIAALGVGSAVAVTAAATAPVQSTPAPDNVQVAGPDTPGAGPAGSAPKCEPVGTPHRVTIPHPQRHTMS</sequence>
<accession>A0A1H8U5H5</accession>
<keyword evidence="4" id="KW-1185">Reference proteome</keyword>
<dbReference type="RefSeq" id="WP_091614915.1">
    <property type="nucleotide sequence ID" value="NZ_FOEF01000003.1"/>
</dbReference>
<dbReference type="Proteomes" id="UP000198582">
    <property type="component" value="Unassembled WGS sequence"/>
</dbReference>
<organism evidence="3 4">
    <name type="scientific">Amycolatopsis saalfeldensis</name>
    <dbReference type="NCBI Taxonomy" id="394193"/>
    <lineage>
        <taxon>Bacteria</taxon>
        <taxon>Bacillati</taxon>
        <taxon>Actinomycetota</taxon>
        <taxon>Actinomycetes</taxon>
        <taxon>Pseudonocardiales</taxon>
        <taxon>Pseudonocardiaceae</taxon>
        <taxon>Amycolatopsis</taxon>
    </lineage>
</organism>